<dbReference type="Gene3D" id="2.40.128.260">
    <property type="entry name" value="Type IV secretion system, VirB10/TraB/TrbI"/>
    <property type="match status" value="1"/>
</dbReference>
<evidence type="ECO:0000256" key="5">
    <source>
        <dbReference type="ARBA" id="ARBA00023136"/>
    </source>
</evidence>
<keyword evidence="9" id="KW-1185">Reference proteome</keyword>
<feature type="region of interest" description="Disordered" evidence="6">
    <location>
        <begin position="127"/>
        <end position="195"/>
    </location>
</feature>
<gene>
    <name evidence="8" type="ORF">EZM97_25350</name>
</gene>
<dbReference type="Pfam" id="PF03743">
    <property type="entry name" value="TrbI"/>
    <property type="match status" value="1"/>
</dbReference>
<evidence type="ECO:0000256" key="7">
    <source>
        <dbReference type="SAM" id="Phobius"/>
    </source>
</evidence>
<keyword evidence="5 7" id="KW-0472">Membrane</keyword>
<evidence type="ECO:0000256" key="1">
    <source>
        <dbReference type="ARBA" id="ARBA00004167"/>
    </source>
</evidence>
<organism evidence="8 9">
    <name type="scientific">Dyella soli</name>
    <dbReference type="NCBI Taxonomy" id="522319"/>
    <lineage>
        <taxon>Bacteria</taxon>
        <taxon>Pseudomonadati</taxon>
        <taxon>Pseudomonadota</taxon>
        <taxon>Gammaproteobacteria</taxon>
        <taxon>Lysobacterales</taxon>
        <taxon>Rhodanobacteraceae</taxon>
        <taxon>Dyella</taxon>
    </lineage>
</organism>
<evidence type="ECO:0000256" key="3">
    <source>
        <dbReference type="ARBA" id="ARBA00022692"/>
    </source>
</evidence>
<evidence type="ECO:0000256" key="2">
    <source>
        <dbReference type="ARBA" id="ARBA00010265"/>
    </source>
</evidence>
<protein>
    <submittedName>
        <fullName evidence="8">Conjugal transfer protein TrbI</fullName>
    </submittedName>
</protein>
<proteinExistence type="inferred from homology"/>
<keyword evidence="3 7" id="KW-0812">Transmembrane</keyword>
<dbReference type="InterPro" id="IPR005498">
    <property type="entry name" value="T4SS_VirB10/TraB/TrbI"/>
</dbReference>
<evidence type="ECO:0000313" key="8">
    <source>
        <dbReference type="EMBL" id="TCI07995.1"/>
    </source>
</evidence>
<dbReference type="AlphaFoldDB" id="A0A4R0YPP7"/>
<comment type="similarity">
    <text evidence="2">Belongs to the TrbI/VirB10 family.</text>
</comment>
<comment type="subcellular location">
    <subcellularLocation>
        <location evidence="1">Membrane</location>
        <topology evidence="1">Single-pass membrane protein</topology>
    </subcellularLocation>
</comment>
<name>A0A4R0YPP7_9GAMM</name>
<dbReference type="CDD" id="cd16429">
    <property type="entry name" value="VirB10"/>
    <property type="match status" value="1"/>
</dbReference>
<reference evidence="8 9" key="1">
    <citation type="submission" date="2019-02" db="EMBL/GenBank/DDBJ databases">
        <title>Dyella amyloliquefaciens sp. nov., isolated from forest soil.</title>
        <authorList>
            <person name="Gao Z.-H."/>
            <person name="Qiu L.-H."/>
        </authorList>
    </citation>
    <scope>NUCLEOTIDE SEQUENCE [LARGE SCALE GENOMIC DNA]</scope>
    <source>
        <strain evidence="8 9">KACC 12747</strain>
    </source>
</reference>
<dbReference type="EMBL" id="SJTG01000004">
    <property type="protein sequence ID" value="TCI07995.1"/>
    <property type="molecule type" value="Genomic_DNA"/>
</dbReference>
<dbReference type="Proteomes" id="UP000291822">
    <property type="component" value="Unassembled WGS sequence"/>
</dbReference>
<accession>A0A4R0YPP7</accession>
<evidence type="ECO:0000313" key="9">
    <source>
        <dbReference type="Proteomes" id="UP000291822"/>
    </source>
</evidence>
<evidence type="ECO:0000256" key="6">
    <source>
        <dbReference type="SAM" id="MobiDB-lite"/>
    </source>
</evidence>
<dbReference type="GO" id="GO:0016020">
    <property type="term" value="C:membrane"/>
    <property type="evidence" value="ECO:0007669"/>
    <property type="project" value="UniProtKB-SubCell"/>
</dbReference>
<feature type="transmembrane region" description="Helical" evidence="7">
    <location>
        <begin position="24"/>
        <end position="45"/>
    </location>
</feature>
<comment type="caution">
    <text evidence="8">The sequence shown here is derived from an EMBL/GenBank/DDBJ whole genome shotgun (WGS) entry which is preliminary data.</text>
</comment>
<sequence>MNEKSKSNAGVDGKSGGVRRVNNMPLLLVGGVLLVFVGLIIMVGLDRMNRASEPGTLEAGTDASASAMEMMGDSMNGIVPESEATAMSLAVVHDPDAPPVPPGDGPVETDKLRDARMAMLKRAIEAKSSLGSGASSPRAGSSQSASSTSLPLPPQHPDVGITDRREPSSRAPSRPPGYPMAPGGESPAIDNSYGNYDLKPGGDRWLLGQKSEAPRTAFELRAGFVIPAILMSGVNSELPGQIIGQVSEDVYDTPTGNHKLIPQGTRLVGTYNASVAYGQSRVLVAWQRLVFPDGRALDIGAMPGASSDGYSGFKDKVNNHYLRIFGSAVMLSGVIAGISKANQTSEDDRFGVSMDAQMRQSLSRELGNVATEMLRKNMNMAPTLEIRPGYRFNVMVVKDLTFQKPYRPFDY</sequence>
<evidence type="ECO:0000256" key="4">
    <source>
        <dbReference type="ARBA" id="ARBA00022989"/>
    </source>
</evidence>
<dbReference type="InterPro" id="IPR042217">
    <property type="entry name" value="T4SS_VirB10/TrbI"/>
</dbReference>
<keyword evidence="4 7" id="KW-1133">Transmembrane helix</keyword>
<feature type="compositionally biased region" description="Low complexity" evidence="6">
    <location>
        <begin position="128"/>
        <end position="150"/>
    </location>
</feature>